<evidence type="ECO:0000313" key="4">
    <source>
        <dbReference type="EMBL" id="PIO30938.1"/>
    </source>
</evidence>
<name>A0A2G9RSP3_AQUCT</name>
<protein>
    <submittedName>
        <fullName evidence="4">Uncharacterized protein</fullName>
    </submittedName>
</protein>
<feature type="compositionally biased region" description="Acidic residues" evidence="1">
    <location>
        <begin position="121"/>
        <end position="136"/>
    </location>
</feature>
<dbReference type="GO" id="GO:0035325">
    <property type="term" value="F:Toll-like receptor binding"/>
    <property type="evidence" value="ECO:0007669"/>
    <property type="project" value="InterPro"/>
</dbReference>
<keyword evidence="3" id="KW-0732">Signal</keyword>
<dbReference type="GO" id="GO:0034138">
    <property type="term" value="P:toll-like receptor 3 signaling pathway"/>
    <property type="evidence" value="ECO:0007669"/>
    <property type="project" value="TreeGrafter"/>
</dbReference>
<gene>
    <name evidence="4" type="ORF">AB205_0060680</name>
</gene>
<keyword evidence="2" id="KW-0812">Transmembrane</keyword>
<dbReference type="OrthoDB" id="10010517at2759"/>
<evidence type="ECO:0000256" key="2">
    <source>
        <dbReference type="SAM" id="Phobius"/>
    </source>
</evidence>
<sequence>MGAALLAMLLFLVLCGSAYRPTEEIDLRSIGWGNIFQLPFKHFRDYRLRCLAPYFLYSGFEVLFACTGFVLAKLGIMLASAFISLLSYLWMERKISSNCKPRIPKIPAPRHKMKGYRYLEEENSDESGSEEGNESGESERSGSEAENDEEEQPARARRRRRKEENCYEQAVEEEN</sequence>
<evidence type="ECO:0000256" key="3">
    <source>
        <dbReference type="SAM" id="SignalP"/>
    </source>
</evidence>
<dbReference type="GO" id="GO:0005768">
    <property type="term" value="C:endosome"/>
    <property type="evidence" value="ECO:0007669"/>
    <property type="project" value="TreeGrafter"/>
</dbReference>
<reference evidence="5" key="1">
    <citation type="journal article" date="2017" name="Nat. Commun.">
        <title>The North American bullfrog draft genome provides insight into hormonal regulation of long noncoding RNA.</title>
        <authorList>
            <person name="Hammond S.A."/>
            <person name="Warren R.L."/>
            <person name="Vandervalk B.P."/>
            <person name="Kucuk E."/>
            <person name="Khan H."/>
            <person name="Gibb E.A."/>
            <person name="Pandoh P."/>
            <person name="Kirk H."/>
            <person name="Zhao Y."/>
            <person name="Jones M."/>
            <person name="Mungall A.J."/>
            <person name="Coope R."/>
            <person name="Pleasance S."/>
            <person name="Moore R.A."/>
            <person name="Holt R.A."/>
            <person name="Round J.M."/>
            <person name="Ohora S."/>
            <person name="Walle B.V."/>
            <person name="Veldhoen N."/>
            <person name="Helbing C.C."/>
            <person name="Birol I."/>
        </authorList>
    </citation>
    <scope>NUCLEOTIDE SEQUENCE [LARGE SCALE GENOMIC DNA]</scope>
</reference>
<dbReference type="InterPro" id="IPR043268">
    <property type="entry name" value="UNC93B1"/>
</dbReference>
<dbReference type="PANTHER" id="PTHR46744">
    <property type="entry name" value="PROTEIN UNC-93 HOMOLOG B1"/>
    <property type="match status" value="1"/>
</dbReference>
<organism evidence="4 5">
    <name type="scientific">Aquarana catesbeiana</name>
    <name type="common">American bullfrog</name>
    <name type="synonym">Rana catesbeiana</name>
    <dbReference type="NCBI Taxonomy" id="8400"/>
    <lineage>
        <taxon>Eukaryota</taxon>
        <taxon>Metazoa</taxon>
        <taxon>Chordata</taxon>
        <taxon>Craniata</taxon>
        <taxon>Vertebrata</taxon>
        <taxon>Euteleostomi</taxon>
        <taxon>Amphibia</taxon>
        <taxon>Batrachia</taxon>
        <taxon>Anura</taxon>
        <taxon>Neobatrachia</taxon>
        <taxon>Ranoidea</taxon>
        <taxon>Ranidae</taxon>
        <taxon>Aquarana</taxon>
    </lineage>
</organism>
<dbReference type="AlphaFoldDB" id="A0A2G9RSP3"/>
<feature type="transmembrane region" description="Helical" evidence="2">
    <location>
        <begin position="62"/>
        <end position="90"/>
    </location>
</feature>
<keyword evidence="5" id="KW-1185">Reference proteome</keyword>
<dbReference type="GO" id="GO:0002224">
    <property type="term" value="P:toll-like receptor signaling pathway"/>
    <property type="evidence" value="ECO:0007669"/>
    <property type="project" value="InterPro"/>
</dbReference>
<feature type="region of interest" description="Disordered" evidence="1">
    <location>
        <begin position="119"/>
        <end position="175"/>
    </location>
</feature>
<dbReference type="GO" id="GO:0034162">
    <property type="term" value="P:toll-like receptor 9 signaling pathway"/>
    <property type="evidence" value="ECO:0007669"/>
    <property type="project" value="TreeGrafter"/>
</dbReference>
<accession>A0A2G9RSP3</accession>
<dbReference type="GO" id="GO:0034154">
    <property type="term" value="P:toll-like receptor 7 signaling pathway"/>
    <property type="evidence" value="ECO:0007669"/>
    <property type="project" value="TreeGrafter"/>
</dbReference>
<dbReference type="Proteomes" id="UP000228934">
    <property type="component" value="Unassembled WGS sequence"/>
</dbReference>
<feature type="chain" id="PRO_5013580701" evidence="3">
    <location>
        <begin position="19"/>
        <end position="175"/>
    </location>
</feature>
<dbReference type="EMBL" id="KV931859">
    <property type="protein sequence ID" value="PIO30938.1"/>
    <property type="molecule type" value="Genomic_DNA"/>
</dbReference>
<feature type="signal peptide" evidence="3">
    <location>
        <begin position="1"/>
        <end position="18"/>
    </location>
</feature>
<proteinExistence type="predicted"/>
<keyword evidence="2" id="KW-1133">Transmembrane helix</keyword>
<dbReference type="GO" id="GO:0006886">
    <property type="term" value="P:intracellular protein transport"/>
    <property type="evidence" value="ECO:0007669"/>
    <property type="project" value="TreeGrafter"/>
</dbReference>
<dbReference type="GO" id="GO:0005764">
    <property type="term" value="C:lysosome"/>
    <property type="evidence" value="ECO:0007669"/>
    <property type="project" value="TreeGrafter"/>
</dbReference>
<evidence type="ECO:0000256" key="1">
    <source>
        <dbReference type="SAM" id="MobiDB-lite"/>
    </source>
</evidence>
<dbReference type="PANTHER" id="PTHR46744:SF1">
    <property type="entry name" value="PROTEIN UNC-93 HOMOLOG B1"/>
    <property type="match status" value="1"/>
</dbReference>
<keyword evidence="2" id="KW-0472">Membrane</keyword>
<evidence type="ECO:0000313" key="5">
    <source>
        <dbReference type="Proteomes" id="UP000228934"/>
    </source>
</evidence>